<accession>A0A0F9FH38</accession>
<dbReference type="EMBL" id="LAZR01021362">
    <property type="protein sequence ID" value="KKL85593.1"/>
    <property type="molecule type" value="Genomic_DNA"/>
</dbReference>
<gene>
    <name evidence="1" type="ORF">LCGC14_1953180</name>
</gene>
<reference evidence="1" key="1">
    <citation type="journal article" date="2015" name="Nature">
        <title>Complex archaea that bridge the gap between prokaryotes and eukaryotes.</title>
        <authorList>
            <person name="Spang A."/>
            <person name="Saw J.H."/>
            <person name="Jorgensen S.L."/>
            <person name="Zaremba-Niedzwiedzka K."/>
            <person name="Martijn J."/>
            <person name="Lind A.E."/>
            <person name="van Eijk R."/>
            <person name="Schleper C."/>
            <person name="Guy L."/>
            <person name="Ettema T.J."/>
        </authorList>
    </citation>
    <scope>NUCLEOTIDE SEQUENCE</scope>
</reference>
<evidence type="ECO:0000313" key="1">
    <source>
        <dbReference type="EMBL" id="KKL85593.1"/>
    </source>
</evidence>
<name>A0A0F9FH38_9ZZZZ</name>
<sequence length="201" mass="21810">MKDIIIVLAILLGIGYGLRAYAHEVPIEEHALYDKSCSVGAGFGIGSTSGAQIYEVACEKELLGDRHIKGFITGWTSFEERDVIGSETREVCVKRYGRYRCTDVTESFVIDTERSDNQFIGAALCEDRIKGSIKYGGCLGGVVFLHDSLDTDRGLGVYAEGRIQKSISAGYDVVGSVIHGSSIERSDKGITGILISLKRGF</sequence>
<dbReference type="AlphaFoldDB" id="A0A0F9FH38"/>
<proteinExistence type="predicted"/>
<protein>
    <submittedName>
        <fullName evidence="1">Uncharacterized protein</fullName>
    </submittedName>
</protein>
<comment type="caution">
    <text evidence="1">The sequence shown here is derived from an EMBL/GenBank/DDBJ whole genome shotgun (WGS) entry which is preliminary data.</text>
</comment>
<organism evidence="1">
    <name type="scientific">marine sediment metagenome</name>
    <dbReference type="NCBI Taxonomy" id="412755"/>
    <lineage>
        <taxon>unclassified sequences</taxon>
        <taxon>metagenomes</taxon>
        <taxon>ecological metagenomes</taxon>
    </lineage>
</organism>